<dbReference type="EMBL" id="CAAALY010030102">
    <property type="protein sequence ID" value="VEL16850.1"/>
    <property type="molecule type" value="Genomic_DNA"/>
</dbReference>
<accession>A0A448WPB0</accession>
<dbReference type="Proteomes" id="UP000784294">
    <property type="component" value="Unassembled WGS sequence"/>
</dbReference>
<comment type="caution">
    <text evidence="1">The sequence shown here is derived from an EMBL/GenBank/DDBJ whole genome shotgun (WGS) entry which is preliminary data.</text>
</comment>
<reference evidence="1" key="1">
    <citation type="submission" date="2018-11" db="EMBL/GenBank/DDBJ databases">
        <authorList>
            <consortium name="Pathogen Informatics"/>
        </authorList>
    </citation>
    <scope>NUCLEOTIDE SEQUENCE</scope>
</reference>
<keyword evidence="2" id="KW-1185">Reference proteome</keyword>
<proteinExistence type="predicted"/>
<dbReference type="AlphaFoldDB" id="A0A448WPB0"/>
<evidence type="ECO:0000313" key="1">
    <source>
        <dbReference type="EMBL" id="VEL16850.1"/>
    </source>
</evidence>
<name>A0A448WPB0_9PLAT</name>
<sequence length="78" mass="9089">MYVGGPSQSQRLETNQRTCIWLIHSMPRSRFRHQIGQSGADYTVGCETPMKNYQLMFQNVSLSNCQLNEFSPRFELPF</sequence>
<gene>
    <name evidence="1" type="ORF">PXEA_LOCUS10290</name>
</gene>
<protein>
    <submittedName>
        <fullName evidence="1">Uncharacterized protein</fullName>
    </submittedName>
</protein>
<organism evidence="1 2">
    <name type="scientific">Protopolystoma xenopodis</name>
    <dbReference type="NCBI Taxonomy" id="117903"/>
    <lineage>
        <taxon>Eukaryota</taxon>
        <taxon>Metazoa</taxon>
        <taxon>Spiralia</taxon>
        <taxon>Lophotrochozoa</taxon>
        <taxon>Platyhelminthes</taxon>
        <taxon>Monogenea</taxon>
        <taxon>Polyopisthocotylea</taxon>
        <taxon>Polystomatidea</taxon>
        <taxon>Polystomatidae</taxon>
        <taxon>Protopolystoma</taxon>
    </lineage>
</organism>
<evidence type="ECO:0000313" key="2">
    <source>
        <dbReference type="Proteomes" id="UP000784294"/>
    </source>
</evidence>